<dbReference type="InterPro" id="IPR050055">
    <property type="entry name" value="EF-Tu_GTPase"/>
</dbReference>
<evidence type="ECO:0000313" key="7">
    <source>
        <dbReference type="Proteomes" id="UP000636793"/>
    </source>
</evidence>
<dbReference type="SUPFAM" id="SSF46785">
    <property type="entry name" value="Winged helix' DNA-binding domain"/>
    <property type="match status" value="1"/>
</dbReference>
<dbReference type="NCBIfam" id="TIGR00475">
    <property type="entry name" value="selB"/>
    <property type="match status" value="1"/>
</dbReference>
<keyword evidence="6" id="KW-0251">Elongation factor</keyword>
<keyword evidence="7" id="KW-1185">Reference proteome</keyword>
<dbReference type="InterPro" id="IPR027417">
    <property type="entry name" value="P-loop_NTPase"/>
</dbReference>
<dbReference type="Gene3D" id="1.10.10.10">
    <property type="entry name" value="Winged helix-like DNA-binding domain superfamily/Winged helix DNA-binding domain"/>
    <property type="match status" value="1"/>
</dbReference>
<dbReference type="GO" id="GO:0003924">
    <property type="term" value="F:GTPase activity"/>
    <property type="evidence" value="ECO:0007669"/>
    <property type="project" value="InterPro"/>
</dbReference>
<evidence type="ECO:0000256" key="3">
    <source>
        <dbReference type="ARBA" id="ARBA00022917"/>
    </source>
</evidence>
<evidence type="ECO:0000256" key="2">
    <source>
        <dbReference type="ARBA" id="ARBA00022490"/>
    </source>
</evidence>
<gene>
    <name evidence="6" type="ORF">GCM10011492_14460</name>
</gene>
<evidence type="ECO:0000256" key="1">
    <source>
        <dbReference type="ARBA" id="ARBA00004496"/>
    </source>
</evidence>
<dbReference type="GO" id="GO:0003746">
    <property type="term" value="F:translation elongation factor activity"/>
    <property type="evidence" value="ECO:0007669"/>
    <property type="project" value="UniProtKB-KW"/>
</dbReference>
<accession>A0A916T238</accession>
<dbReference type="Gene3D" id="2.40.30.10">
    <property type="entry name" value="Translation factors"/>
    <property type="match status" value="1"/>
</dbReference>
<comment type="subcellular location">
    <subcellularLocation>
        <location evidence="1">Cytoplasm</location>
    </subcellularLocation>
</comment>
<dbReference type="SUPFAM" id="SSF50447">
    <property type="entry name" value="Translation proteins"/>
    <property type="match status" value="1"/>
</dbReference>
<dbReference type="GO" id="GO:0001514">
    <property type="term" value="P:selenocysteine incorporation"/>
    <property type="evidence" value="ECO:0007669"/>
    <property type="project" value="InterPro"/>
</dbReference>
<dbReference type="Pfam" id="PF25461">
    <property type="entry name" value="Beta-barrel_SelB"/>
    <property type="match status" value="1"/>
</dbReference>
<dbReference type="PANTHER" id="PTHR43721">
    <property type="entry name" value="ELONGATION FACTOR TU-RELATED"/>
    <property type="match status" value="1"/>
</dbReference>
<keyword evidence="4" id="KW-0342">GTP-binding</keyword>
<proteinExistence type="predicted"/>
<feature type="domain" description="Tr-type G" evidence="5">
    <location>
        <begin position="1"/>
        <end position="170"/>
    </location>
</feature>
<dbReference type="InterPro" id="IPR036388">
    <property type="entry name" value="WH-like_DNA-bd_sf"/>
</dbReference>
<organism evidence="6 7">
    <name type="scientific">Flexivirga endophytica</name>
    <dbReference type="NCBI Taxonomy" id="1849103"/>
    <lineage>
        <taxon>Bacteria</taxon>
        <taxon>Bacillati</taxon>
        <taxon>Actinomycetota</taxon>
        <taxon>Actinomycetes</taxon>
        <taxon>Micrococcales</taxon>
        <taxon>Dermacoccaceae</taxon>
        <taxon>Flexivirga</taxon>
    </lineage>
</organism>
<dbReference type="GO" id="GO:0005525">
    <property type="term" value="F:GTP binding"/>
    <property type="evidence" value="ECO:0007669"/>
    <property type="project" value="UniProtKB-KW"/>
</dbReference>
<dbReference type="GO" id="GO:0003723">
    <property type="term" value="F:RNA binding"/>
    <property type="evidence" value="ECO:0007669"/>
    <property type="project" value="InterPro"/>
</dbReference>
<protein>
    <submittedName>
        <fullName evidence="6">Selenocysteine-specific translation elongation factor</fullName>
    </submittedName>
</protein>
<dbReference type="GO" id="GO:0005737">
    <property type="term" value="C:cytoplasm"/>
    <property type="evidence" value="ECO:0007669"/>
    <property type="project" value="UniProtKB-SubCell"/>
</dbReference>
<evidence type="ECO:0000259" key="5">
    <source>
        <dbReference type="PROSITE" id="PS51722"/>
    </source>
</evidence>
<keyword evidence="3" id="KW-0648">Protein biosynthesis</keyword>
<dbReference type="Pfam" id="PF00009">
    <property type="entry name" value="GTP_EFTU"/>
    <property type="match status" value="1"/>
</dbReference>
<sequence>MYVVATAGHVDHGKSTLVRGLTGIDPDRWDEEKRRGLTIDLGFAWMTTPSGADVAFVDVPGHERFLGNMLAGLGPAPMVCFVVAADEGWRAQSAEHRDAVRALGIERGVVVISRVDLAPERVGGVTDGIRRELADTGLRDAPVIPVSAETGLGMDALVSALDKVLAESPKPMQESRIRFWIDRAFSVKGAGTVVTGTLPAGTLSTGDQLTMLGARGEVTVAVRGLQQHGETADEVGSISRVAVNLRGIDAVAIHRGDALMTPGRWQVTRVLDVRRESGPELSALPEHITVHVGTLTASARLRPFDDATARLTLARDIPVALGDRIIVRDNGSRSVAGVSVLDVDPPELRRRGAGTRRAQQLAILPATGDVQVEVARRGAVRAERLARLGISLPATAPDGVVVHGSWWIDNAALQRWKDTLRTAVAADQERNPLSAGLSRGAAVDALDLPDPSLLKIVAAAVGMTQQGGAIRSAATDTQLGPAEDAIATVEHRLRESPFAAPEADELSALGLGKQELAAAERVGRLIRLPDGVVLLPSAPALAMRELAKLPEVFTTSSARKALGTTRRVAIPLLEHLDARGWTRRIDAGHRTVVRAGPDG</sequence>
<keyword evidence="4" id="KW-0547">Nucleotide-binding</keyword>
<dbReference type="InterPro" id="IPR004535">
    <property type="entry name" value="Transl_elong_SelB"/>
</dbReference>
<dbReference type="PROSITE" id="PS51722">
    <property type="entry name" value="G_TR_2"/>
    <property type="match status" value="1"/>
</dbReference>
<comment type="caution">
    <text evidence="6">The sequence shown here is derived from an EMBL/GenBank/DDBJ whole genome shotgun (WGS) entry which is preliminary data.</text>
</comment>
<evidence type="ECO:0000313" key="6">
    <source>
        <dbReference type="EMBL" id="GGB25491.1"/>
    </source>
</evidence>
<dbReference type="RefSeq" id="WP_188836290.1">
    <property type="nucleotide sequence ID" value="NZ_BMHI01000002.1"/>
</dbReference>
<dbReference type="Pfam" id="PF09107">
    <property type="entry name" value="WHD_3rd_SelB"/>
    <property type="match status" value="1"/>
</dbReference>
<keyword evidence="2" id="KW-0963">Cytoplasm</keyword>
<dbReference type="InterPro" id="IPR009000">
    <property type="entry name" value="Transl_B-barrel_sf"/>
</dbReference>
<dbReference type="InterPro" id="IPR000795">
    <property type="entry name" value="T_Tr_GTP-bd_dom"/>
</dbReference>
<name>A0A916T238_9MICO</name>
<dbReference type="SUPFAM" id="SSF52540">
    <property type="entry name" value="P-loop containing nucleoside triphosphate hydrolases"/>
    <property type="match status" value="1"/>
</dbReference>
<dbReference type="Proteomes" id="UP000636793">
    <property type="component" value="Unassembled WGS sequence"/>
</dbReference>
<dbReference type="EMBL" id="BMHI01000002">
    <property type="protein sequence ID" value="GGB25491.1"/>
    <property type="molecule type" value="Genomic_DNA"/>
</dbReference>
<dbReference type="PANTHER" id="PTHR43721:SF22">
    <property type="entry name" value="ELONGATION FACTOR TU, MITOCHONDRIAL"/>
    <property type="match status" value="1"/>
</dbReference>
<dbReference type="Gene3D" id="3.40.50.300">
    <property type="entry name" value="P-loop containing nucleotide triphosphate hydrolases"/>
    <property type="match status" value="1"/>
</dbReference>
<reference evidence="6" key="1">
    <citation type="journal article" date="2014" name="Int. J. Syst. Evol. Microbiol.">
        <title>Complete genome sequence of Corynebacterium casei LMG S-19264T (=DSM 44701T), isolated from a smear-ripened cheese.</title>
        <authorList>
            <consortium name="US DOE Joint Genome Institute (JGI-PGF)"/>
            <person name="Walter F."/>
            <person name="Albersmeier A."/>
            <person name="Kalinowski J."/>
            <person name="Ruckert C."/>
        </authorList>
    </citation>
    <scope>NUCLEOTIDE SEQUENCE</scope>
    <source>
        <strain evidence="6">CGMCC 1.15085</strain>
    </source>
</reference>
<dbReference type="CDD" id="cd04171">
    <property type="entry name" value="SelB"/>
    <property type="match status" value="1"/>
</dbReference>
<dbReference type="InterPro" id="IPR057335">
    <property type="entry name" value="Beta-barrel_SelB"/>
</dbReference>
<reference evidence="6" key="2">
    <citation type="submission" date="2020-09" db="EMBL/GenBank/DDBJ databases">
        <authorList>
            <person name="Sun Q."/>
            <person name="Zhou Y."/>
        </authorList>
    </citation>
    <scope>NUCLEOTIDE SEQUENCE</scope>
    <source>
        <strain evidence="6">CGMCC 1.15085</strain>
    </source>
</reference>
<dbReference type="InterPro" id="IPR036390">
    <property type="entry name" value="WH_DNA-bd_sf"/>
</dbReference>
<evidence type="ECO:0000256" key="4">
    <source>
        <dbReference type="ARBA" id="ARBA00023134"/>
    </source>
</evidence>
<dbReference type="AlphaFoldDB" id="A0A916T238"/>
<dbReference type="InterPro" id="IPR015191">
    <property type="entry name" value="SelB_WHD4"/>
</dbReference>